<dbReference type="PROSITE" id="PS50893">
    <property type="entry name" value="ABC_TRANSPORTER_2"/>
    <property type="match status" value="1"/>
</dbReference>
<accession>A0A3P1S6F3</accession>
<evidence type="ECO:0000256" key="5">
    <source>
        <dbReference type="ARBA" id="ARBA00022741"/>
    </source>
</evidence>
<dbReference type="GO" id="GO:0005524">
    <property type="term" value="F:ATP binding"/>
    <property type="evidence" value="ECO:0007669"/>
    <property type="project" value="UniProtKB-KW"/>
</dbReference>
<keyword evidence="6 12" id="KW-0067">ATP-binding</keyword>
<dbReference type="Gene3D" id="3.40.50.300">
    <property type="entry name" value="P-loop containing nucleotide triphosphate hydrolases"/>
    <property type="match status" value="1"/>
</dbReference>
<evidence type="ECO:0000259" key="11">
    <source>
        <dbReference type="PROSITE" id="PS50929"/>
    </source>
</evidence>
<dbReference type="Pfam" id="PF00005">
    <property type="entry name" value="ABC_tran"/>
    <property type="match status" value="1"/>
</dbReference>
<keyword evidence="8 9" id="KW-0472">Membrane</keyword>
<dbReference type="GO" id="GO:0016887">
    <property type="term" value="F:ATP hydrolysis activity"/>
    <property type="evidence" value="ECO:0007669"/>
    <property type="project" value="InterPro"/>
</dbReference>
<comment type="caution">
    <text evidence="12">The sequence shown here is derived from an EMBL/GenBank/DDBJ whole genome shotgun (WGS) entry which is preliminary data.</text>
</comment>
<evidence type="ECO:0000256" key="3">
    <source>
        <dbReference type="ARBA" id="ARBA00022475"/>
    </source>
</evidence>
<dbReference type="Proteomes" id="UP000277597">
    <property type="component" value="Unassembled WGS sequence"/>
</dbReference>
<dbReference type="InterPro" id="IPR011527">
    <property type="entry name" value="ABC1_TM_dom"/>
</dbReference>
<dbReference type="GO" id="GO:0015421">
    <property type="term" value="F:ABC-type oligopeptide transporter activity"/>
    <property type="evidence" value="ECO:0007669"/>
    <property type="project" value="TreeGrafter"/>
</dbReference>
<comment type="subcellular location">
    <subcellularLocation>
        <location evidence="1">Cell membrane</location>
        <topology evidence="1">Multi-pass membrane protein</topology>
    </subcellularLocation>
</comment>
<evidence type="ECO:0000256" key="4">
    <source>
        <dbReference type="ARBA" id="ARBA00022692"/>
    </source>
</evidence>
<dbReference type="GO" id="GO:0005886">
    <property type="term" value="C:plasma membrane"/>
    <property type="evidence" value="ECO:0007669"/>
    <property type="project" value="UniProtKB-SubCell"/>
</dbReference>
<evidence type="ECO:0000256" key="7">
    <source>
        <dbReference type="ARBA" id="ARBA00022989"/>
    </source>
</evidence>
<feature type="transmembrane region" description="Helical" evidence="9">
    <location>
        <begin position="61"/>
        <end position="85"/>
    </location>
</feature>
<keyword evidence="4 9" id="KW-0812">Transmembrane</keyword>
<dbReference type="FunFam" id="3.40.50.300:FF:000221">
    <property type="entry name" value="Multidrug ABC transporter ATP-binding protein"/>
    <property type="match status" value="1"/>
</dbReference>
<reference evidence="12 13" key="1">
    <citation type="submission" date="2018-11" db="EMBL/GenBank/DDBJ databases">
        <title>Genomes From Bacteria Associated with the Canine Oral Cavity: a Test Case for Automated Genome-Based Taxonomic Assignment.</title>
        <authorList>
            <person name="Coil D.A."/>
            <person name="Jospin G."/>
            <person name="Darling A.E."/>
            <person name="Wallis C."/>
            <person name="Davis I.J."/>
            <person name="Harris S."/>
            <person name="Eisen J.A."/>
            <person name="Holcombe L.J."/>
            <person name="O'Flynn C."/>
        </authorList>
    </citation>
    <scope>NUCLEOTIDE SEQUENCE [LARGE SCALE GENOMIC DNA]</scope>
    <source>
        <strain evidence="12 13">OH953</strain>
    </source>
</reference>
<protein>
    <submittedName>
        <fullName evidence="12">ABC transporter ATP-binding protein</fullName>
    </submittedName>
</protein>
<dbReference type="AlphaFoldDB" id="A0A3P1S6F3"/>
<evidence type="ECO:0000256" key="1">
    <source>
        <dbReference type="ARBA" id="ARBA00004651"/>
    </source>
</evidence>
<keyword evidence="5" id="KW-0547">Nucleotide-binding</keyword>
<dbReference type="Gene3D" id="1.20.1560.10">
    <property type="entry name" value="ABC transporter type 1, transmembrane domain"/>
    <property type="match status" value="1"/>
</dbReference>
<dbReference type="CDD" id="cd18548">
    <property type="entry name" value="ABC_6TM_Tm287_like"/>
    <property type="match status" value="1"/>
</dbReference>
<name>A0A3P1S6F3_STRSA</name>
<proteinExistence type="predicted"/>
<dbReference type="PROSITE" id="PS00211">
    <property type="entry name" value="ABC_TRANSPORTER_1"/>
    <property type="match status" value="1"/>
</dbReference>
<dbReference type="PROSITE" id="PS50929">
    <property type="entry name" value="ABC_TM1F"/>
    <property type="match status" value="1"/>
</dbReference>
<dbReference type="InterPro" id="IPR036640">
    <property type="entry name" value="ABC1_TM_sf"/>
</dbReference>
<gene>
    <name evidence="12" type="ORF">EII39_03815</name>
</gene>
<keyword evidence="7 9" id="KW-1133">Transmembrane helix</keyword>
<evidence type="ECO:0000313" key="13">
    <source>
        <dbReference type="Proteomes" id="UP000277597"/>
    </source>
</evidence>
<evidence type="ECO:0000256" key="9">
    <source>
        <dbReference type="SAM" id="Phobius"/>
    </source>
</evidence>
<dbReference type="InterPro" id="IPR017871">
    <property type="entry name" value="ABC_transporter-like_CS"/>
</dbReference>
<dbReference type="SMART" id="SM00382">
    <property type="entry name" value="AAA"/>
    <property type="match status" value="1"/>
</dbReference>
<evidence type="ECO:0000256" key="2">
    <source>
        <dbReference type="ARBA" id="ARBA00022448"/>
    </source>
</evidence>
<feature type="domain" description="ABC transmembrane type-1" evidence="11">
    <location>
        <begin position="23"/>
        <end position="302"/>
    </location>
</feature>
<evidence type="ECO:0000256" key="6">
    <source>
        <dbReference type="ARBA" id="ARBA00022840"/>
    </source>
</evidence>
<keyword evidence="2" id="KW-0813">Transport</keyword>
<evidence type="ECO:0000259" key="10">
    <source>
        <dbReference type="PROSITE" id="PS50893"/>
    </source>
</evidence>
<dbReference type="Pfam" id="PF00664">
    <property type="entry name" value="ABC_membrane"/>
    <property type="match status" value="1"/>
</dbReference>
<feature type="transmembrane region" description="Helical" evidence="9">
    <location>
        <begin position="127"/>
        <end position="153"/>
    </location>
</feature>
<feature type="transmembrane region" description="Helical" evidence="9">
    <location>
        <begin position="21"/>
        <end position="41"/>
    </location>
</feature>
<dbReference type="PANTHER" id="PTHR43394:SF1">
    <property type="entry name" value="ATP-BINDING CASSETTE SUB-FAMILY B MEMBER 10, MITOCHONDRIAL"/>
    <property type="match status" value="1"/>
</dbReference>
<dbReference type="SUPFAM" id="SSF52540">
    <property type="entry name" value="P-loop containing nucleoside triphosphate hydrolases"/>
    <property type="match status" value="1"/>
</dbReference>
<feature type="transmembrane region" description="Helical" evidence="9">
    <location>
        <begin position="159"/>
        <end position="180"/>
    </location>
</feature>
<dbReference type="EMBL" id="RQZI01000003">
    <property type="protein sequence ID" value="RRC92861.1"/>
    <property type="molecule type" value="Genomic_DNA"/>
</dbReference>
<dbReference type="InterPro" id="IPR003593">
    <property type="entry name" value="AAA+_ATPase"/>
</dbReference>
<dbReference type="SUPFAM" id="SSF90123">
    <property type="entry name" value="ABC transporter transmembrane region"/>
    <property type="match status" value="1"/>
</dbReference>
<dbReference type="InterPro" id="IPR027417">
    <property type="entry name" value="P-loop_NTPase"/>
</dbReference>
<dbReference type="InterPro" id="IPR003439">
    <property type="entry name" value="ABC_transporter-like_ATP-bd"/>
</dbReference>
<evidence type="ECO:0000313" key="12">
    <source>
        <dbReference type="EMBL" id="RRC92861.1"/>
    </source>
</evidence>
<feature type="transmembrane region" description="Helical" evidence="9">
    <location>
        <begin position="279"/>
        <end position="301"/>
    </location>
</feature>
<organism evidence="12 13">
    <name type="scientific">Streptococcus sanguinis</name>
    <dbReference type="NCBI Taxonomy" id="1305"/>
    <lineage>
        <taxon>Bacteria</taxon>
        <taxon>Bacillati</taxon>
        <taxon>Bacillota</taxon>
        <taxon>Bacilli</taxon>
        <taxon>Lactobacillales</taxon>
        <taxon>Streptococcaceae</taxon>
        <taxon>Streptococcus</taxon>
    </lineage>
</organism>
<keyword evidence="3" id="KW-1003">Cell membrane</keyword>
<dbReference type="InterPro" id="IPR039421">
    <property type="entry name" value="Type_1_exporter"/>
</dbReference>
<evidence type="ECO:0000256" key="8">
    <source>
        <dbReference type="ARBA" id="ARBA00023136"/>
    </source>
</evidence>
<feature type="domain" description="ABC transporter" evidence="10">
    <location>
        <begin position="334"/>
        <end position="569"/>
    </location>
</feature>
<dbReference type="PANTHER" id="PTHR43394">
    <property type="entry name" value="ATP-DEPENDENT PERMEASE MDL1, MITOCHONDRIAL"/>
    <property type="match status" value="1"/>
</dbReference>
<sequence>MKKVGGSMFFKSLLRYKWYALSSLLMTSLMIASSLLLPWFLKHILDALQEQNSQTIYSMGGWLIGIGFVGLVAGGINVTLAAYIAQAVSSDLREETFRKIQTFSYANIEEFNAGNLVVRMTNDINQILNVTMMLFQILLRLPILFIGSVILAIVTMPSLWWIIFLLIVLIAGLTAVMMGMMGPRFKKFQTLLDKINAIAKENLRGVRVVKSFVREEDQFHKFSQVSDELLSENLYIGYAFSIIEPMMMLVGYSSVYLAIWTLSGMIQAEPGLVSSIASFIGYLSQIIFTIIMVGFLGNGVTRGIISIRRIKEVLATEPAMTFPDSPDEELEGSLSFEHVTFSYPNDDDPMLKDISFEVEPGQMIGVVGATGAGKSTLAQLIPRLFDPQEGSVKIGGRDLRELSQGTLRKNVSIVLQRAILFSGTIADNLRQGKLNASLPEMERAARIAQASEFISRMEESFDSAVEERGSNFSGGQKQRMSIARGVVNNPNILILDDSTSALDAKSEKLVQEALNKELQGTTTIIIAQKISSVVHADKILVLDQGRLIGQGTHAELVTTNDVYREIYETQKGKED</sequence>